<sequence length="377" mass="41343">MLASGLGRKNFLAAGNSETTKLASYPMFDWLRFVLASLVVMVHAHLPGIPGHAGGLSVGVFFALSGWLIGSILLRTSVTDLPHFFFNRATRIWLPYAAAVALLYTAAAVREGTGFFWLKYLVMDLTFTHQIFTIFPVAKFEMPLDGSGNQFWSLAVEEQFYLWAPLVIIGLPWGRKALTWVVVSAVLLSVYPYFGNIALGVLAAILQRDYDLTERPWVRRLTVLVALGLGFLLFGPVDVSVPPAVQALFCVSVVLALSQSGPRSSVGKFLGGISFPLYLNHWLGLALCHGIANQFGQGDALWLPFVQYAAAFAITLPMYLMIDCVVMKRRSGWYNAVVGRRVMFAAYALFAVGMLSGVLMYTYGPHAELPQTIASAE</sequence>
<feature type="domain" description="Acyltransferase 3" evidence="2">
    <location>
        <begin position="28"/>
        <end position="317"/>
    </location>
</feature>
<proteinExistence type="predicted"/>
<feature type="transmembrane region" description="Helical" evidence="1">
    <location>
        <begin position="217"/>
        <end position="234"/>
    </location>
</feature>
<keyword evidence="4" id="KW-1185">Reference proteome</keyword>
<keyword evidence="1" id="KW-0812">Transmembrane</keyword>
<reference evidence="3 4" key="2">
    <citation type="submission" date="2024-06" db="EMBL/GenBank/DDBJ databases">
        <title>Thioclava kandeliae sp. nov. from a rhizosphere soil sample of Kandelia candel in a mangrove.</title>
        <authorList>
            <person name="Mu T."/>
        </authorList>
    </citation>
    <scope>NUCLEOTIDE SEQUENCE [LARGE SCALE GENOMIC DNA]</scope>
    <source>
        <strain evidence="3 4">CPCC 100088</strain>
    </source>
</reference>
<gene>
    <name evidence="3" type="ORF">VSX56_09350</name>
</gene>
<dbReference type="PANTHER" id="PTHR23028:SF53">
    <property type="entry name" value="ACYL_TRANSF_3 DOMAIN-CONTAINING PROTEIN"/>
    <property type="match status" value="1"/>
</dbReference>
<dbReference type="Proteomes" id="UP001438953">
    <property type="component" value="Unassembled WGS sequence"/>
</dbReference>
<feature type="transmembrane region" description="Helical" evidence="1">
    <location>
        <begin position="177"/>
        <end position="205"/>
    </location>
</feature>
<accession>A0ABV1SGF8</accession>
<feature type="transmembrane region" description="Helical" evidence="1">
    <location>
        <begin position="30"/>
        <end position="46"/>
    </location>
</feature>
<dbReference type="GO" id="GO:0016746">
    <property type="term" value="F:acyltransferase activity"/>
    <property type="evidence" value="ECO:0007669"/>
    <property type="project" value="UniProtKB-KW"/>
</dbReference>
<evidence type="ECO:0000313" key="3">
    <source>
        <dbReference type="EMBL" id="MER5171982.1"/>
    </source>
</evidence>
<keyword evidence="3" id="KW-0012">Acyltransferase</keyword>
<dbReference type="InterPro" id="IPR002656">
    <property type="entry name" value="Acyl_transf_3_dom"/>
</dbReference>
<keyword evidence="1" id="KW-1133">Transmembrane helix</keyword>
<dbReference type="RefSeq" id="WP_350936612.1">
    <property type="nucleotide sequence ID" value="NZ_JAYWLC010000006.1"/>
</dbReference>
<keyword evidence="3" id="KW-0808">Transferase</keyword>
<feature type="transmembrane region" description="Helical" evidence="1">
    <location>
        <begin position="304"/>
        <end position="322"/>
    </location>
</feature>
<evidence type="ECO:0000313" key="4">
    <source>
        <dbReference type="Proteomes" id="UP001438953"/>
    </source>
</evidence>
<dbReference type="EC" id="2.3.-.-" evidence="3"/>
<feature type="transmembrane region" description="Helical" evidence="1">
    <location>
        <begin position="93"/>
        <end position="109"/>
    </location>
</feature>
<feature type="transmembrane region" description="Helical" evidence="1">
    <location>
        <begin position="52"/>
        <end position="73"/>
    </location>
</feature>
<dbReference type="PANTHER" id="PTHR23028">
    <property type="entry name" value="ACETYLTRANSFERASE"/>
    <property type="match status" value="1"/>
</dbReference>
<organism evidence="3 4">
    <name type="scientific">Thioclava kandeliae</name>
    <dbReference type="NCBI Taxonomy" id="3070818"/>
    <lineage>
        <taxon>Bacteria</taxon>
        <taxon>Pseudomonadati</taxon>
        <taxon>Pseudomonadota</taxon>
        <taxon>Alphaproteobacteria</taxon>
        <taxon>Rhodobacterales</taxon>
        <taxon>Paracoccaceae</taxon>
        <taxon>Thioclava</taxon>
    </lineage>
</organism>
<reference evidence="3 4" key="1">
    <citation type="submission" date="2024-01" db="EMBL/GenBank/DDBJ databases">
        <authorList>
            <person name="Deng Y."/>
            <person name="Su J."/>
        </authorList>
    </citation>
    <scope>NUCLEOTIDE SEQUENCE [LARGE SCALE GENOMIC DNA]</scope>
    <source>
        <strain evidence="3 4">CPCC 100088</strain>
    </source>
</reference>
<feature type="transmembrane region" description="Helical" evidence="1">
    <location>
        <begin position="342"/>
        <end position="363"/>
    </location>
</feature>
<name>A0ABV1SGF8_9RHOB</name>
<evidence type="ECO:0000259" key="2">
    <source>
        <dbReference type="Pfam" id="PF01757"/>
    </source>
</evidence>
<dbReference type="InterPro" id="IPR050879">
    <property type="entry name" value="Acyltransferase_3"/>
</dbReference>
<keyword evidence="1" id="KW-0472">Membrane</keyword>
<dbReference type="EMBL" id="JAYWLC010000006">
    <property type="protein sequence ID" value="MER5171982.1"/>
    <property type="molecule type" value="Genomic_DNA"/>
</dbReference>
<comment type="caution">
    <text evidence="3">The sequence shown here is derived from an EMBL/GenBank/DDBJ whole genome shotgun (WGS) entry which is preliminary data.</text>
</comment>
<protein>
    <submittedName>
        <fullName evidence="3">Acyltransferase</fullName>
        <ecNumber evidence="3">2.3.-.-</ecNumber>
    </submittedName>
</protein>
<evidence type="ECO:0000256" key="1">
    <source>
        <dbReference type="SAM" id="Phobius"/>
    </source>
</evidence>
<dbReference type="Pfam" id="PF01757">
    <property type="entry name" value="Acyl_transf_3"/>
    <property type="match status" value="1"/>
</dbReference>